<dbReference type="PANTHER" id="PTHR30578">
    <property type="entry name" value="ELECTRON TRANSPORT COMPLEX PROTEIN RNFD"/>
    <property type="match status" value="1"/>
</dbReference>
<keyword evidence="5 10" id="KW-0812">Transmembrane</keyword>
<reference evidence="11 12" key="1">
    <citation type="submission" date="2017-04" db="EMBL/GenBank/DDBJ databases">
        <title>Genome Sequence of Marinobacter salarius strain SMR5 Isolated from a culture of the Diatom Skeletonema marinoi.</title>
        <authorList>
            <person name="Topel M."/>
            <person name="Pinder M.I.M."/>
            <person name="Johansson O.N."/>
            <person name="Kourtchenko O."/>
            <person name="Godhe A."/>
            <person name="Clarke A.K."/>
        </authorList>
    </citation>
    <scope>NUCLEOTIDE SEQUENCE [LARGE SCALE GENOMIC DNA]</scope>
    <source>
        <strain evidence="11 12">SMR5</strain>
    </source>
</reference>
<feature type="transmembrane region" description="Helical" evidence="10">
    <location>
        <begin position="258"/>
        <end position="276"/>
    </location>
</feature>
<keyword evidence="2 10" id="KW-0597">Phosphoprotein</keyword>
<keyword evidence="7 10" id="KW-0249">Electron transport</keyword>
<evidence type="ECO:0000256" key="9">
    <source>
        <dbReference type="ARBA" id="ARBA00023136"/>
    </source>
</evidence>
<keyword evidence="9 10" id="KW-0472">Membrane</keyword>
<dbReference type="GO" id="GO:0005886">
    <property type="term" value="C:plasma membrane"/>
    <property type="evidence" value="ECO:0007669"/>
    <property type="project" value="UniProtKB-SubCell"/>
</dbReference>
<evidence type="ECO:0000256" key="5">
    <source>
        <dbReference type="ARBA" id="ARBA00022692"/>
    </source>
</evidence>
<keyword evidence="10" id="KW-1003">Cell membrane</keyword>
<name>A0A1W6KB90_9GAMM</name>
<keyword evidence="6 10" id="KW-1278">Translocase</keyword>
<evidence type="ECO:0000313" key="11">
    <source>
        <dbReference type="EMBL" id="ARM84667.1"/>
    </source>
</evidence>
<dbReference type="GO" id="GO:0055085">
    <property type="term" value="P:transmembrane transport"/>
    <property type="evidence" value="ECO:0007669"/>
    <property type="project" value="InterPro"/>
</dbReference>
<evidence type="ECO:0000256" key="6">
    <source>
        <dbReference type="ARBA" id="ARBA00022967"/>
    </source>
</evidence>
<dbReference type="PANTHER" id="PTHR30578:SF0">
    <property type="entry name" value="ION-TRANSLOCATING OXIDOREDUCTASE COMPLEX SUBUNIT D"/>
    <property type="match status" value="1"/>
</dbReference>
<dbReference type="NCBIfam" id="NF002011">
    <property type="entry name" value="PRK00816.1"/>
    <property type="match status" value="1"/>
</dbReference>
<evidence type="ECO:0000256" key="1">
    <source>
        <dbReference type="ARBA" id="ARBA00022448"/>
    </source>
</evidence>
<evidence type="ECO:0000256" key="3">
    <source>
        <dbReference type="ARBA" id="ARBA00022630"/>
    </source>
</evidence>
<evidence type="ECO:0000256" key="10">
    <source>
        <dbReference type="HAMAP-Rule" id="MF_00462"/>
    </source>
</evidence>
<dbReference type="InterPro" id="IPR011303">
    <property type="entry name" value="RnfD_bac"/>
</dbReference>
<evidence type="ECO:0000256" key="4">
    <source>
        <dbReference type="ARBA" id="ARBA00022643"/>
    </source>
</evidence>
<sequence>MALAQQSSPHARNARSTSQVMLWVILAALPGLLVLTLFFGWGNLINVVWCITVALAAEASILKLRKRPVAFFLKDNTAAVTGLLLGLSLPQFAPWWVSAVAVIAAIVMAKQLYGGLGSNPFNPAMVGYALVLISFPVAMTTNWAQPGLLWETAPGFGDTLSMIASGQQTAVDAFTMATPLDEYKHKITTHTAAEVLAHPTFGDGVARGWEWVNAAFLVGGLVLVGLKIITWHIPVSMLAGLALMSLAFGSNADLYAPLSMHLLAGGTMLGAFFIATDPVSAASSHQGKLIYGAGIGILIYLIRTWGAYPDAVAFSVLLMNFAVPFIDHYTPPRTYGHHKPRRGIPGKGQG</sequence>
<keyword evidence="10" id="KW-0997">Cell inner membrane</keyword>
<evidence type="ECO:0000256" key="2">
    <source>
        <dbReference type="ARBA" id="ARBA00022553"/>
    </source>
</evidence>
<comment type="subunit">
    <text evidence="10">The complex is composed of six subunits: RnfA, RnfB, RnfC, RnfD, RnfE and RnfG.</text>
</comment>
<feature type="transmembrane region" description="Helical" evidence="10">
    <location>
        <begin position="208"/>
        <end position="226"/>
    </location>
</feature>
<feature type="transmembrane region" description="Helical" evidence="10">
    <location>
        <begin position="44"/>
        <end position="62"/>
    </location>
</feature>
<evidence type="ECO:0000256" key="7">
    <source>
        <dbReference type="ARBA" id="ARBA00022982"/>
    </source>
</evidence>
<organism evidence="11 12">
    <name type="scientific">Marinobacter salarius</name>
    <dbReference type="NCBI Taxonomy" id="1420917"/>
    <lineage>
        <taxon>Bacteria</taxon>
        <taxon>Pseudomonadati</taxon>
        <taxon>Pseudomonadota</taxon>
        <taxon>Gammaproteobacteria</taxon>
        <taxon>Pseudomonadales</taxon>
        <taxon>Marinobacteraceae</taxon>
        <taxon>Marinobacter</taxon>
    </lineage>
</organism>
<dbReference type="EC" id="7.-.-.-" evidence="10"/>
<comment type="subcellular location">
    <subcellularLocation>
        <location evidence="10">Cell inner membrane</location>
        <topology evidence="10">Multi-pass membrane protein</topology>
    </subcellularLocation>
</comment>
<comment type="cofactor">
    <cofactor evidence="10">
        <name>FMN</name>
        <dbReference type="ChEBI" id="CHEBI:58210"/>
    </cofactor>
</comment>
<evidence type="ECO:0000256" key="8">
    <source>
        <dbReference type="ARBA" id="ARBA00022989"/>
    </source>
</evidence>
<keyword evidence="8 10" id="KW-1133">Transmembrane helix</keyword>
<dbReference type="AlphaFoldDB" id="A0A1W6KB90"/>
<feature type="transmembrane region" description="Helical" evidence="10">
    <location>
        <begin position="95"/>
        <end position="113"/>
    </location>
</feature>
<dbReference type="NCBIfam" id="TIGR01946">
    <property type="entry name" value="rnfD"/>
    <property type="match status" value="1"/>
</dbReference>
<accession>A0A1W6KB90</accession>
<dbReference type="EMBL" id="CP020931">
    <property type="protein sequence ID" value="ARM84667.1"/>
    <property type="molecule type" value="Genomic_DNA"/>
</dbReference>
<dbReference type="GeneID" id="77256546"/>
<keyword evidence="3 10" id="KW-0285">Flavoprotein</keyword>
<proteinExistence type="inferred from homology"/>
<protein>
    <recommendedName>
        <fullName evidence="10">Ion-translocating oxidoreductase complex subunit D</fullName>
        <ecNumber evidence="10">7.-.-.-</ecNumber>
    </recommendedName>
    <alternativeName>
        <fullName evidence="10">Rnf electron transport complex subunit D</fullName>
    </alternativeName>
</protein>
<dbReference type="HAMAP" id="MF_00462">
    <property type="entry name" value="RsxD_RnfD"/>
    <property type="match status" value="1"/>
</dbReference>
<evidence type="ECO:0000313" key="12">
    <source>
        <dbReference type="Proteomes" id="UP000193100"/>
    </source>
</evidence>
<comment type="function">
    <text evidence="10">Part of a membrane-bound complex that couples electron transfer with translocation of ions across the membrane.</text>
</comment>
<gene>
    <name evidence="11" type="primary">rsxD</name>
    <name evidence="10" type="synonym">rnfD</name>
    <name evidence="11" type="ORF">MARSALSMR5_02609</name>
</gene>
<feature type="transmembrane region" description="Helical" evidence="10">
    <location>
        <begin position="288"/>
        <end position="305"/>
    </location>
</feature>
<feature type="transmembrane region" description="Helical" evidence="10">
    <location>
        <begin position="125"/>
        <end position="144"/>
    </location>
</feature>
<dbReference type="Pfam" id="PF03116">
    <property type="entry name" value="NQR2_RnfD_RnfE"/>
    <property type="match status" value="1"/>
</dbReference>
<dbReference type="GO" id="GO:0022900">
    <property type="term" value="P:electron transport chain"/>
    <property type="evidence" value="ECO:0007669"/>
    <property type="project" value="UniProtKB-UniRule"/>
</dbReference>
<feature type="modified residue" description="FMN phosphoryl threonine" evidence="10">
    <location>
        <position position="178"/>
    </location>
</feature>
<keyword evidence="1 10" id="KW-0813">Transport</keyword>
<dbReference type="Proteomes" id="UP000193100">
    <property type="component" value="Chromosome"/>
</dbReference>
<keyword evidence="4 10" id="KW-0288">FMN</keyword>
<feature type="transmembrane region" description="Helical" evidence="10">
    <location>
        <begin position="20"/>
        <end position="38"/>
    </location>
</feature>
<comment type="similarity">
    <text evidence="10">Belongs to the NqrB/RnfD family.</text>
</comment>
<dbReference type="InterPro" id="IPR004338">
    <property type="entry name" value="NqrB/RnfD"/>
</dbReference>
<dbReference type="RefSeq" id="WP_085681108.1">
    <property type="nucleotide sequence ID" value="NZ_CP020931.1"/>
</dbReference>